<evidence type="ECO:0000259" key="1">
    <source>
        <dbReference type="Pfam" id="PF00717"/>
    </source>
</evidence>
<accession>A0ABV3S7C6</accession>
<keyword evidence="3" id="KW-0378">Hydrolase</keyword>
<dbReference type="EMBL" id="JBAKFJ010000001">
    <property type="protein sequence ID" value="MEX0386031.1"/>
    <property type="molecule type" value="Genomic_DNA"/>
</dbReference>
<dbReference type="CDD" id="cd06462">
    <property type="entry name" value="Peptidase_S24_S26"/>
    <property type="match status" value="1"/>
</dbReference>
<dbReference type="InterPro" id="IPR015927">
    <property type="entry name" value="Peptidase_S24_S26A/B/C"/>
</dbReference>
<gene>
    <name evidence="3" type="ORF">V6X64_03345</name>
</gene>
<name>A0ABV3S7C6_9GAMM</name>
<feature type="domain" description="Schlafen group 3-like DNA/RNA helicase" evidence="2">
    <location>
        <begin position="6"/>
        <end position="116"/>
    </location>
</feature>
<protein>
    <submittedName>
        <fullName evidence="3">DNA/RNA helicase domain-containing protein</fullName>
    </submittedName>
</protein>
<dbReference type="Proteomes" id="UP001556653">
    <property type="component" value="Unassembled WGS sequence"/>
</dbReference>
<keyword evidence="3" id="KW-0347">Helicase</keyword>
<dbReference type="Pfam" id="PF00717">
    <property type="entry name" value="Peptidase_S24"/>
    <property type="match status" value="1"/>
</dbReference>
<dbReference type="SUPFAM" id="SSF51306">
    <property type="entry name" value="LexA/Signal peptidase"/>
    <property type="match status" value="1"/>
</dbReference>
<comment type="caution">
    <text evidence="3">The sequence shown here is derived from an EMBL/GenBank/DDBJ whole genome shotgun (WGS) entry which is preliminary data.</text>
</comment>
<dbReference type="Gene3D" id="2.10.109.10">
    <property type="entry name" value="Umud Fragment, subunit A"/>
    <property type="match status" value="1"/>
</dbReference>
<dbReference type="InterPro" id="IPR018647">
    <property type="entry name" value="SLFN_3-like_DNA/RNA_helicase"/>
</dbReference>
<proteinExistence type="predicted"/>
<dbReference type="Pfam" id="PF09848">
    <property type="entry name" value="SLFN-g3_helicase"/>
    <property type="match status" value="1"/>
</dbReference>
<evidence type="ECO:0000313" key="3">
    <source>
        <dbReference type="EMBL" id="MEX0386031.1"/>
    </source>
</evidence>
<sequence length="296" mass="33727">MGFQKKPELFDIQIEDTALQWNRTNNDWINSDNAVKEVGCIHTTQGYDLNYAGVIFGHEIKFDPARREIIVDVNRYFDKNGKTAIDDPAQLKQYILNIYQTILMRGIRGTFIYACDPALRAYLKQHIPTHRREEPTQTRNVVELKPFVNAVPLYSLDVAAGAFSAPQLAESVRLVEVPKDCPIDDTYFACRVIGESMNLIIPNGAICLFRKERGGTRNGKIVLVELTDQRDQESGYGYTVKEYRSMKTEDGDGFSHKTIWLKPRSSDRSIESIGLTAQDDAEFHVVGEFIRVLDRE</sequence>
<dbReference type="GO" id="GO:0004386">
    <property type="term" value="F:helicase activity"/>
    <property type="evidence" value="ECO:0007669"/>
    <property type="project" value="UniProtKB-KW"/>
</dbReference>
<evidence type="ECO:0000313" key="4">
    <source>
        <dbReference type="Proteomes" id="UP001556653"/>
    </source>
</evidence>
<keyword evidence="3" id="KW-0067">ATP-binding</keyword>
<organism evidence="3 4">
    <name type="scientific">Spiribacter onubensis</name>
    <dbReference type="NCBI Taxonomy" id="3122420"/>
    <lineage>
        <taxon>Bacteria</taxon>
        <taxon>Pseudomonadati</taxon>
        <taxon>Pseudomonadota</taxon>
        <taxon>Gammaproteobacteria</taxon>
        <taxon>Chromatiales</taxon>
        <taxon>Ectothiorhodospiraceae</taxon>
        <taxon>Spiribacter</taxon>
    </lineage>
</organism>
<dbReference type="InterPro" id="IPR036286">
    <property type="entry name" value="LexA/Signal_pep-like_sf"/>
</dbReference>
<keyword evidence="4" id="KW-1185">Reference proteome</keyword>
<feature type="domain" description="Peptidase S24/S26A/S26B/S26C" evidence="1">
    <location>
        <begin position="152"/>
        <end position="229"/>
    </location>
</feature>
<evidence type="ECO:0000259" key="2">
    <source>
        <dbReference type="Pfam" id="PF09848"/>
    </source>
</evidence>
<reference evidence="3 4" key="1">
    <citation type="submission" date="2024-02" db="EMBL/GenBank/DDBJ databases">
        <title>New especies of Spiribacter isolated from saline water.</title>
        <authorList>
            <person name="Leon M.J."/>
            <person name="De La Haba R."/>
            <person name="Sanchez-Porro C."/>
            <person name="Ventosa A."/>
        </authorList>
    </citation>
    <scope>NUCLEOTIDE SEQUENCE [LARGE SCALE GENOMIC DNA]</scope>
    <source>
        <strain evidence="4">ag22IC4-227</strain>
    </source>
</reference>
<keyword evidence="3" id="KW-0547">Nucleotide-binding</keyword>